<comment type="catalytic activity">
    <reaction evidence="5">
        <text>a 2-deoxystreptamine antibiotic + acetyl-CoA = an N(3)-acetyl-2-deoxystreptamine antibiotic + CoA + H(+)</text>
        <dbReference type="Rhea" id="RHEA:12665"/>
        <dbReference type="ChEBI" id="CHEBI:15378"/>
        <dbReference type="ChEBI" id="CHEBI:57287"/>
        <dbReference type="ChEBI" id="CHEBI:57288"/>
        <dbReference type="ChEBI" id="CHEBI:57921"/>
        <dbReference type="ChEBI" id="CHEBI:77452"/>
        <dbReference type="EC" id="2.3.1.81"/>
    </reaction>
</comment>
<evidence type="ECO:0000256" key="4">
    <source>
        <dbReference type="ARBA" id="ARBA00023315"/>
    </source>
</evidence>
<accession>A0A150S3T1</accession>
<dbReference type="EMBL" id="JEMC01001030">
    <property type="protein sequence ID" value="KYG00256.1"/>
    <property type="molecule type" value="Genomic_DNA"/>
</dbReference>
<comment type="similarity">
    <text evidence="1 5">Belongs to the antibiotic N-acetyltransferase family.</text>
</comment>
<dbReference type="EC" id="2.3.1.-" evidence="5"/>
<dbReference type="InterPro" id="IPR028345">
    <property type="entry name" value="Antibiotic_NAT-like"/>
</dbReference>
<evidence type="ECO:0000313" key="7">
    <source>
        <dbReference type="Proteomes" id="UP000075515"/>
    </source>
</evidence>
<evidence type="ECO:0000256" key="5">
    <source>
        <dbReference type="RuleBase" id="RU365031"/>
    </source>
</evidence>
<dbReference type="PANTHER" id="PTHR11104">
    <property type="entry name" value="AMINOGLYCOSIDE N3-ACETYLTRANSFERASE"/>
    <property type="match status" value="1"/>
</dbReference>
<dbReference type="AlphaFoldDB" id="A0A150S3T1"/>
<keyword evidence="5" id="KW-0046">Antibiotic resistance</keyword>
<evidence type="ECO:0000313" key="6">
    <source>
        <dbReference type="EMBL" id="KYG00256.1"/>
    </source>
</evidence>
<dbReference type="InterPro" id="IPR003679">
    <property type="entry name" value="Amioglycoside_AcTrfase"/>
</dbReference>
<comment type="caution">
    <text evidence="6">The sequence shown here is derived from an EMBL/GenBank/DDBJ whole genome shotgun (WGS) entry which is preliminary data.</text>
</comment>
<organism evidence="6 7">
    <name type="scientific">Sorangium cellulosum</name>
    <name type="common">Polyangium cellulosum</name>
    <dbReference type="NCBI Taxonomy" id="56"/>
    <lineage>
        <taxon>Bacteria</taxon>
        <taxon>Pseudomonadati</taxon>
        <taxon>Myxococcota</taxon>
        <taxon>Polyangia</taxon>
        <taxon>Polyangiales</taxon>
        <taxon>Polyangiaceae</taxon>
        <taxon>Sorangium</taxon>
    </lineage>
</organism>
<keyword evidence="4 5" id="KW-0012">Acyltransferase</keyword>
<dbReference type="Pfam" id="PF02522">
    <property type="entry name" value="Antibiotic_NAT"/>
    <property type="match status" value="1"/>
</dbReference>
<protein>
    <recommendedName>
        <fullName evidence="2 5">Aminoglycoside N(3)-acetyltransferase</fullName>
        <ecNumber evidence="5">2.3.1.-</ecNumber>
    </recommendedName>
</protein>
<name>A0A150S3T1_SORCE</name>
<keyword evidence="3 5" id="KW-0808">Transferase</keyword>
<sequence>MSEHQVLKTHPDTLVTVPSLVAELTALGVRPGMTLLVHSSLSKLGWVCGGPVAVILALEEVLTPEGTLVMPTQSAGLSDPALWQDPPVPEAWWETIRETMPAYDPDLTPTRQMGAIPEAFRKQRGVRRSAHPLASFAAWGRHAEAVTANHGLSYDLGEGSPLARIYDLDGWVLLLGVGHGNNTSIHLAEYRTDFPGKRIEVRHAPILVDGARRRVSFDDVATDSGDFDRLGADFDRDTGLVRRGRAGAATALLMPQRPLVDYAVGWLPRNRG</sequence>
<dbReference type="PANTHER" id="PTHR11104:SF0">
    <property type="entry name" value="SPBETA PROPHAGE-DERIVED AMINOGLYCOSIDE N(3')-ACETYLTRANSFERASE-LIKE PROTEIN YOKD"/>
    <property type="match status" value="1"/>
</dbReference>
<reference evidence="6 7" key="1">
    <citation type="submission" date="2014-02" db="EMBL/GenBank/DDBJ databases">
        <title>The small core and large imbalanced accessory genome model reveals a collaborative survival strategy of Sorangium cellulosum strains in nature.</title>
        <authorList>
            <person name="Han K."/>
            <person name="Peng R."/>
            <person name="Blom J."/>
            <person name="Li Y.-Z."/>
        </authorList>
    </citation>
    <scope>NUCLEOTIDE SEQUENCE [LARGE SCALE GENOMIC DNA]</scope>
    <source>
        <strain evidence="6 7">So0149</strain>
    </source>
</reference>
<dbReference type="Proteomes" id="UP000075515">
    <property type="component" value="Unassembled WGS sequence"/>
</dbReference>
<dbReference type="GO" id="GO:0046353">
    <property type="term" value="F:aminoglycoside 3-N-acetyltransferase activity"/>
    <property type="evidence" value="ECO:0007669"/>
    <property type="project" value="UniProtKB-EC"/>
</dbReference>
<dbReference type="SUPFAM" id="SSF110710">
    <property type="entry name" value="TTHA0583/YokD-like"/>
    <property type="match status" value="1"/>
</dbReference>
<evidence type="ECO:0000256" key="3">
    <source>
        <dbReference type="ARBA" id="ARBA00022679"/>
    </source>
</evidence>
<evidence type="ECO:0000256" key="1">
    <source>
        <dbReference type="ARBA" id="ARBA00006383"/>
    </source>
</evidence>
<gene>
    <name evidence="6" type="ORF">BE18_05295</name>
</gene>
<evidence type="ECO:0000256" key="2">
    <source>
        <dbReference type="ARBA" id="ARBA00012882"/>
    </source>
</evidence>
<dbReference type="GO" id="GO:0046677">
    <property type="term" value="P:response to antibiotic"/>
    <property type="evidence" value="ECO:0007669"/>
    <property type="project" value="UniProtKB-KW"/>
</dbReference>
<proteinExistence type="inferred from homology"/>